<evidence type="ECO:0000256" key="6">
    <source>
        <dbReference type="ARBA" id="ARBA00038076"/>
    </source>
</evidence>
<feature type="domain" description="ABC3 transporter permease C-terminal" evidence="8">
    <location>
        <begin position="295"/>
        <end position="413"/>
    </location>
</feature>
<dbReference type="InterPro" id="IPR003838">
    <property type="entry name" value="ABC3_permease_C"/>
</dbReference>
<dbReference type="GO" id="GO:0005886">
    <property type="term" value="C:plasma membrane"/>
    <property type="evidence" value="ECO:0007669"/>
    <property type="project" value="UniProtKB-SubCell"/>
</dbReference>
<evidence type="ECO:0000313" key="9">
    <source>
        <dbReference type="EMBL" id="QSW98242.1"/>
    </source>
</evidence>
<feature type="transmembrane region" description="Helical" evidence="7">
    <location>
        <begin position="337"/>
        <end position="366"/>
    </location>
</feature>
<feature type="transmembrane region" description="Helical" evidence="7">
    <location>
        <begin position="386"/>
        <end position="407"/>
    </location>
</feature>
<reference evidence="9 10" key="1">
    <citation type="submission" date="2021-03" db="EMBL/GenBank/DDBJ databases">
        <title>Haloterrigena longa sp. nov. and Haloterrigena limicola sp. nov., extremely halophilic archaea isolated from a salt lake.</title>
        <authorList>
            <person name="Henglin C."/>
        </authorList>
    </citation>
    <scope>NUCLEOTIDE SEQUENCE [LARGE SCALE GENOMIC DNA]</scope>
    <source>
        <strain evidence="9 10">KZCA68</strain>
    </source>
</reference>
<dbReference type="AlphaFoldDB" id="A0A8A2VCV8"/>
<keyword evidence="2" id="KW-1003">Cell membrane</keyword>
<comment type="subcellular location">
    <subcellularLocation>
        <location evidence="1">Cell membrane</location>
        <topology evidence="1">Multi-pass membrane protein</topology>
    </subcellularLocation>
</comment>
<keyword evidence="10" id="KW-1185">Reference proteome</keyword>
<sequence length="420" mass="43259">MIDEDPTERTARDRWVAIVRFAGGRIATQARQTPRRTAVTVGLVAITIAVLVIVTGIGVALADETTSKDEADLRVVPHEGGTLSPVVGVEGPRLGDVHDRTATIDDREDVDYAMPVLVEVIEIRTRGSDDSTTVLAIGVVPREGSPPVGGVSTSVLEPGDPHYADGNYDGQRTGDVVLSSGAAEQLEASETDPLLVRSPRTGAVSQAHEVTAIEDAESGGVTSELPVVVLRLSELQSLTGADEEDLADQVLVGTESADAKAALEETYPNATIESGADGGMTALRDDTLALATSAVALVVGIGICALFVTTASALLVERERRTLAVLAAVGFAGRSRLAVIAVMTLALTLAGGAVGIALGYAGVALANYVAMTTVTSSPIATTDPLFVPYALGVSVVAGLLALPYPLYLTTKTDVVAELGQ</sequence>
<feature type="transmembrane region" description="Helical" evidence="7">
    <location>
        <begin position="38"/>
        <end position="62"/>
    </location>
</feature>
<evidence type="ECO:0000256" key="1">
    <source>
        <dbReference type="ARBA" id="ARBA00004651"/>
    </source>
</evidence>
<evidence type="ECO:0000259" key="8">
    <source>
        <dbReference type="Pfam" id="PF02687"/>
    </source>
</evidence>
<dbReference type="PANTHER" id="PTHR30572">
    <property type="entry name" value="MEMBRANE COMPONENT OF TRANSPORTER-RELATED"/>
    <property type="match status" value="1"/>
</dbReference>
<gene>
    <name evidence="9" type="ORF">J0X25_12625</name>
</gene>
<dbReference type="RefSeq" id="WP_207287852.1">
    <property type="nucleotide sequence ID" value="NZ_CP071462.1"/>
</dbReference>
<proteinExistence type="inferred from homology"/>
<organism evidence="9 10">
    <name type="scientific">Haloterrigena alkaliphila</name>
    <dbReference type="NCBI Taxonomy" id="2816475"/>
    <lineage>
        <taxon>Archaea</taxon>
        <taxon>Methanobacteriati</taxon>
        <taxon>Methanobacteriota</taxon>
        <taxon>Stenosarchaea group</taxon>
        <taxon>Halobacteria</taxon>
        <taxon>Halobacteriales</taxon>
        <taxon>Natrialbaceae</taxon>
        <taxon>Haloterrigena</taxon>
    </lineage>
</organism>
<dbReference type="PANTHER" id="PTHR30572:SF4">
    <property type="entry name" value="ABC TRANSPORTER PERMEASE YTRF"/>
    <property type="match status" value="1"/>
</dbReference>
<evidence type="ECO:0000256" key="2">
    <source>
        <dbReference type="ARBA" id="ARBA00022475"/>
    </source>
</evidence>
<name>A0A8A2VCV8_9EURY</name>
<evidence type="ECO:0000256" key="5">
    <source>
        <dbReference type="ARBA" id="ARBA00023136"/>
    </source>
</evidence>
<dbReference type="Pfam" id="PF02687">
    <property type="entry name" value="FtsX"/>
    <property type="match status" value="1"/>
</dbReference>
<evidence type="ECO:0000256" key="4">
    <source>
        <dbReference type="ARBA" id="ARBA00022989"/>
    </source>
</evidence>
<dbReference type="GO" id="GO:0022857">
    <property type="term" value="F:transmembrane transporter activity"/>
    <property type="evidence" value="ECO:0007669"/>
    <property type="project" value="TreeGrafter"/>
</dbReference>
<keyword evidence="4 7" id="KW-1133">Transmembrane helix</keyword>
<dbReference type="EMBL" id="CP071462">
    <property type="protein sequence ID" value="QSW98242.1"/>
    <property type="molecule type" value="Genomic_DNA"/>
</dbReference>
<comment type="similarity">
    <text evidence="6">Belongs to the ABC-4 integral membrane protein family.</text>
</comment>
<dbReference type="GeneID" id="63188164"/>
<dbReference type="KEGG" id="hakz:J0X25_12625"/>
<keyword evidence="3 7" id="KW-0812">Transmembrane</keyword>
<evidence type="ECO:0000313" key="10">
    <source>
        <dbReference type="Proteomes" id="UP000663203"/>
    </source>
</evidence>
<dbReference type="InterPro" id="IPR050250">
    <property type="entry name" value="Macrolide_Exporter_MacB"/>
</dbReference>
<feature type="transmembrane region" description="Helical" evidence="7">
    <location>
        <begin position="294"/>
        <end position="316"/>
    </location>
</feature>
<keyword evidence="5 7" id="KW-0472">Membrane</keyword>
<accession>A0A8A2VCV8</accession>
<evidence type="ECO:0000256" key="3">
    <source>
        <dbReference type="ARBA" id="ARBA00022692"/>
    </source>
</evidence>
<evidence type="ECO:0000256" key="7">
    <source>
        <dbReference type="SAM" id="Phobius"/>
    </source>
</evidence>
<protein>
    <submittedName>
        <fullName evidence="9">ABC transporter permease</fullName>
    </submittedName>
</protein>
<dbReference type="Proteomes" id="UP000663203">
    <property type="component" value="Chromosome"/>
</dbReference>